<dbReference type="InterPro" id="IPR017451">
    <property type="entry name" value="F-box-assoc_interact_dom"/>
</dbReference>
<gene>
    <name evidence="4" type="ORF">DVH24_000831</name>
</gene>
<dbReference type="PROSITE" id="PS50294">
    <property type="entry name" value="WD_REPEATS_REGION"/>
    <property type="match status" value="1"/>
</dbReference>
<dbReference type="InterPro" id="IPR036322">
    <property type="entry name" value="WD40_repeat_dom_sf"/>
</dbReference>
<dbReference type="Gene3D" id="2.130.10.10">
    <property type="entry name" value="YVTN repeat-like/Quinoprotein amine dehydrogenase"/>
    <property type="match status" value="2"/>
</dbReference>
<dbReference type="InterPro" id="IPR015943">
    <property type="entry name" value="WD40/YVTN_repeat-like_dom_sf"/>
</dbReference>
<dbReference type="NCBIfam" id="TIGR01640">
    <property type="entry name" value="F_box_assoc_1"/>
    <property type="match status" value="1"/>
</dbReference>
<accession>A0A498JZR7</accession>
<evidence type="ECO:0000313" key="5">
    <source>
        <dbReference type="Proteomes" id="UP000290289"/>
    </source>
</evidence>
<feature type="domain" description="F-box" evidence="3">
    <location>
        <begin position="800"/>
        <end position="850"/>
    </location>
</feature>
<feature type="repeat" description="WD" evidence="1">
    <location>
        <begin position="412"/>
        <end position="443"/>
    </location>
</feature>
<sequence>MSFFPSNSQIQTQNADSRFQATVLVGAPSFPDAIAWSDENLIAVASGHLVTILNPAALPFGPRGLITIKNSQPFPIGVVDRQDLFSNCMLPTILSRDQEPCVRSISWSPVGLAPNAGCLLAVCTTQGFVKLYCSPYCDFCAEWIEVANVSAKLYDYLQSINFGEAWASSSKQQDVNEHEIEPEIDYDPVKQKSSNKIVRASKSKVKPAKEIPENSTLPLITADQYASRTAMLSTLAVAWSPMLHSLSKTCSVPQDGLSMSLLAVGGKSGKVSVWRIPIPECYSVDQSRVPETVALIGILQAHNSWITAIGWALLDSDSSNPKVLLATASTDGSVRIWLGNNEKLLKSSEPSDTSFSLLQEVASDAAPVFVLSVIVPTKSPDKIHLAAGKGSGSFELWICNISSQNFDKIGTYDAHGQTVTGLAWAFDGQSLYSCSQDNVVRCWILSGSSLCEVPIPSNTPRLRNSTDLPEEFVSCFGLAVSPANLVIAWVRNTDVEQLNPMYEARTQKAIVEFFWTGGQQVDVSPNNSLHFDIEAIPGFSEELVYWESNFLWSLKQYEMQDKPLVVWDIVTALLAFNHSKPEYVEEVLIKWLSISYLGSQTGIPAETVLLNVSRSCSIVTSRQLHLLNIICRRVILSEMKGDEINSKLLNLKGVHGAEKEKRSLWINLLLNSEKELRERLVGFTFSALLSQMPTSAPNSPPGKWFPVGFAQMEQWIELNHDHVHGQLKVLASEVGKRDRSTAGKWVRGQLVVKVVRGFWVVKEEKRNKSSSQLHQQRIDMDAHTKKTEPTNTDIEEDDKKPYILQLPDHITVQIFCKVPIKTLIQCQCVCKSWRHSLSDPRFTKHLFSQTPPSFLFHGLRGGPINPKSEGYLLFDLDKVSNPNDFVLKLARDPNVHALRVGILGSCNGLLCIYELNQRHFYISNPITSESLALPVISLSPHTIAYCQRRRIDNPYYCGFGFSPISNVYKVVVFMSPSDKSSEDEVLVLTVGSRIWRSIGDVSVFPSSRFQPYGVYLNGFLHWVGQYGDSSTFIWAFDVEREHFQQLPLPPCYLDLDQLPSCLDLLETQFTLGVLNGCLSVTVRSCSTRNINVWMMKDYGINESWTKELEISNEALDSPTFARVLKFTEEGKVLLLNGSHLQAYTPGTRGVVMVEVDGMLSLIDECVHIPSFLQLRDIIAG</sequence>
<dbReference type="InterPro" id="IPR036047">
    <property type="entry name" value="F-box-like_dom_sf"/>
</dbReference>
<dbReference type="PANTHER" id="PTHR15496:SF2">
    <property type="entry name" value="GENERAL TRANSCRIPTION FACTOR 3C POLYPEPTIDE 4"/>
    <property type="match status" value="1"/>
</dbReference>
<dbReference type="GO" id="GO:0006384">
    <property type="term" value="P:transcription initiation at RNA polymerase III promoter"/>
    <property type="evidence" value="ECO:0007669"/>
    <property type="project" value="InterPro"/>
</dbReference>
<dbReference type="EMBL" id="RDQH01000330">
    <property type="protein sequence ID" value="RXI00597.1"/>
    <property type="molecule type" value="Genomic_DNA"/>
</dbReference>
<proteinExistence type="predicted"/>
<dbReference type="PROSITE" id="PS50181">
    <property type="entry name" value="FBOX"/>
    <property type="match status" value="1"/>
</dbReference>
<reference evidence="4 5" key="1">
    <citation type="submission" date="2018-10" db="EMBL/GenBank/DDBJ databases">
        <title>A high-quality apple genome assembly.</title>
        <authorList>
            <person name="Hu J."/>
        </authorList>
    </citation>
    <scope>NUCLEOTIDE SEQUENCE [LARGE SCALE GENOMIC DNA]</scope>
    <source>
        <strain evidence="5">cv. HFTH1</strain>
        <tissue evidence="4">Young leaf</tissue>
    </source>
</reference>
<dbReference type="Pfam" id="PF00646">
    <property type="entry name" value="F-box"/>
    <property type="match status" value="1"/>
</dbReference>
<dbReference type="Pfam" id="PF12657">
    <property type="entry name" value="TFIIIC_delta"/>
    <property type="match status" value="1"/>
</dbReference>
<dbReference type="Proteomes" id="UP000290289">
    <property type="component" value="Chromosome 4"/>
</dbReference>
<evidence type="ECO:0000313" key="4">
    <source>
        <dbReference type="EMBL" id="RXI00597.1"/>
    </source>
</evidence>
<dbReference type="InterPro" id="IPR001810">
    <property type="entry name" value="F-box_dom"/>
</dbReference>
<dbReference type="PANTHER" id="PTHR15496">
    <property type="entry name" value="GENERAL TRANSCRIPTION FACTOR 3C POLYPEPTIDE 4 FAMILY"/>
    <property type="match status" value="1"/>
</dbReference>
<keyword evidence="1" id="KW-0853">WD repeat</keyword>
<name>A0A498JZR7_MALDO</name>
<comment type="caution">
    <text evidence="4">The sequence shown here is derived from an EMBL/GenBank/DDBJ whole genome shotgun (WGS) entry which is preliminary data.</text>
</comment>
<dbReference type="InterPro" id="IPR024761">
    <property type="entry name" value="TFIIIC_delta_N"/>
</dbReference>
<dbReference type="SMART" id="SM00320">
    <property type="entry name" value="WD40"/>
    <property type="match status" value="4"/>
</dbReference>
<feature type="compositionally biased region" description="Basic and acidic residues" evidence="2">
    <location>
        <begin position="776"/>
        <end position="788"/>
    </location>
</feature>
<dbReference type="GO" id="GO:0004402">
    <property type="term" value="F:histone acetyltransferase activity"/>
    <property type="evidence" value="ECO:0007669"/>
    <property type="project" value="InterPro"/>
</dbReference>
<evidence type="ECO:0000256" key="2">
    <source>
        <dbReference type="SAM" id="MobiDB-lite"/>
    </source>
</evidence>
<keyword evidence="5" id="KW-1185">Reference proteome</keyword>
<dbReference type="CDD" id="cd22157">
    <property type="entry name" value="F-box_AtFBW1-like"/>
    <property type="match status" value="1"/>
</dbReference>
<dbReference type="SMART" id="SM00256">
    <property type="entry name" value="FBOX"/>
    <property type="match status" value="1"/>
</dbReference>
<feature type="region of interest" description="Disordered" evidence="2">
    <location>
        <begin position="770"/>
        <end position="796"/>
    </location>
</feature>
<dbReference type="SUPFAM" id="SSF50978">
    <property type="entry name" value="WD40 repeat-like"/>
    <property type="match status" value="1"/>
</dbReference>
<dbReference type="GO" id="GO:0000127">
    <property type="term" value="C:transcription factor TFIIIC complex"/>
    <property type="evidence" value="ECO:0007669"/>
    <property type="project" value="InterPro"/>
</dbReference>
<dbReference type="InterPro" id="IPR013187">
    <property type="entry name" value="F-box-assoc_dom_typ3"/>
</dbReference>
<evidence type="ECO:0000256" key="1">
    <source>
        <dbReference type="PROSITE-ProRule" id="PRU00221"/>
    </source>
</evidence>
<protein>
    <recommendedName>
        <fullName evidence="3">F-box domain-containing protein</fullName>
    </recommendedName>
</protein>
<dbReference type="InterPro" id="IPR044230">
    <property type="entry name" value="GTF3C4"/>
</dbReference>
<organism evidence="4 5">
    <name type="scientific">Malus domestica</name>
    <name type="common">Apple</name>
    <name type="synonym">Pyrus malus</name>
    <dbReference type="NCBI Taxonomy" id="3750"/>
    <lineage>
        <taxon>Eukaryota</taxon>
        <taxon>Viridiplantae</taxon>
        <taxon>Streptophyta</taxon>
        <taxon>Embryophyta</taxon>
        <taxon>Tracheophyta</taxon>
        <taxon>Spermatophyta</taxon>
        <taxon>Magnoliopsida</taxon>
        <taxon>eudicotyledons</taxon>
        <taxon>Gunneridae</taxon>
        <taxon>Pentapetalae</taxon>
        <taxon>rosids</taxon>
        <taxon>fabids</taxon>
        <taxon>Rosales</taxon>
        <taxon>Rosaceae</taxon>
        <taxon>Amygdaloideae</taxon>
        <taxon>Maleae</taxon>
        <taxon>Malus</taxon>
    </lineage>
</organism>
<dbReference type="Pfam" id="PF08268">
    <property type="entry name" value="FBA_3"/>
    <property type="match status" value="1"/>
</dbReference>
<dbReference type="SUPFAM" id="SSF81383">
    <property type="entry name" value="F-box domain"/>
    <property type="match status" value="1"/>
</dbReference>
<dbReference type="AlphaFoldDB" id="A0A498JZR7"/>
<evidence type="ECO:0000259" key="3">
    <source>
        <dbReference type="PROSITE" id="PS50181"/>
    </source>
</evidence>
<dbReference type="InterPro" id="IPR001680">
    <property type="entry name" value="WD40_rpt"/>
</dbReference>
<dbReference type="Gene3D" id="1.20.1280.50">
    <property type="match status" value="1"/>
</dbReference>
<dbReference type="PROSITE" id="PS50082">
    <property type="entry name" value="WD_REPEATS_2"/>
    <property type="match status" value="1"/>
</dbReference>